<dbReference type="PANTHER" id="PTHR30204">
    <property type="entry name" value="REDOX-CYCLING DRUG-SENSING TRANSCRIPTIONAL ACTIVATOR SOXR"/>
    <property type="match status" value="1"/>
</dbReference>
<dbReference type="InterPro" id="IPR047057">
    <property type="entry name" value="MerR_fam"/>
</dbReference>
<dbReference type="CDD" id="cd01106">
    <property type="entry name" value="HTH_TipAL-Mta"/>
    <property type="match status" value="1"/>
</dbReference>
<reference evidence="3 4" key="1">
    <citation type="submission" date="2019-04" db="EMBL/GenBank/DDBJ databases">
        <title>Isachenkonia alkalipeptolytica gen. nov. sp. nov. a new anaerobic, alkiliphilic organothrophic bacterium capable to reduce synthesized ferrihydrite isolated from a soda lake.</title>
        <authorList>
            <person name="Toshchakov S.V."/>
            <person name="Zavarzina D.G."/>
            <person name="Zhilina T.N."/>
            <person name="Kostrikina N.A."/>
            <person name="Kublanov I.V."/>
        </authorList>
    </citation>
    <scope>NUCLEOTIDE SEQUENCE [LARGE SCALE GENOMIC DNA]</scope>
    <source>
        <strain evidence="3 4">Z-1701</strain>
    </source>
</reference>
<evidence type="ECO:0000259" key="2">
    <source>
        <dbReference type="PROSITE" id="PS50937"/>
    </source>
</evidence>
<evidence type="ECO:0000313" key="3">
    <source>
        <dbReference type="EMBL" id="NBG87774.1"/>
    </source>
</evidence>
<dbReference type="PANTHER" id="PTHR30204:SF96">
    <property type="entry name" value="CHROMOSOME-ANCHORING PROTEIN RACA"/>
    <property type="match status" value="1"/>
</dbReference>
<evidence type="ECO:0000256" key="1">
    <source>
        <dbReference type="ARBA" id="ARBA00023125"/>
    </source>
</evidence>
<dbReference type="GO" id="GO:0003677">
    <property type="term" value="F:DNA binding"/>
    <property type="evidence" value="ECO:0007669"/>
    <property type="project" value="UniProtKB-KW"/>
</dbReference>
<sequence length="262" mass="31141">MLDKEKKLTVGEVAKKLNVTVRTIQYYDQIGLVTPTEFTEGGRRLYSVRDYVKLHQILSLKEFGFSLKEIKEQLMPAGTVEEMNKYLIKQEALIEEEIKRNQVTYELLHKFRKEMNQLGKVDWEVFLEIIHLLRNQDEHYWIVKYLDKDLYEKIKERTVKEEGQHYIKRMKALCDQAKALQDQGILPDSEEGMAIAKQWWDEIMGFTKGDMKMIQQLTELTEKSREEKPTEFLQVFRSVEKYISKALAAYFEENAIELKEEK</sequence>
<dbReference type="InterPro" id="IPR009061">
    <property type="entry name" value="DNA-bd_dom_put_sf"/>
</dbReference>
<evidence type="ECO:0000313" key="4">
    <source>
        <dbReference type="Proteomes" id="UP000449710"/>
    </source>
</evidence>
<dbReference type="EMBL" id="SUMG01000004">
    <property type="protein sequence ID" value="NBG87774.1"/>
    <property type="molecule type" value="Genomic_DNA"/>
</dbReference>
<dbReference type="Gene3D" id="1.10.1660.10">
    <property type="match status" value="1"/>
</dbReference>
<feature type="domain" description="HTH merR-type" evidence="2">
    <location>
        <begin position="7"/>
        <end position="76"/>
    </location>
</feature>
<dbReference type="InterPro" id="IPR000551">
    <property type="entry name" value="MerR-type_HTH_dom"/>
</dbReference>
<dbReference type="GO" id="GO:0003700">
    <property type="term" value="F:DNA-binding transcription factor activity"/>
    <property type="evidence" value="ECO:0007669"/>
    <property type="project" value="InterPro"/>
</dbReference>
<proteinExistence type="predicted"/>
<dbReference type="PROSITE" id="PS50937">
    <property type="entry name" value="HTH_MERR_2"/>
    <property type="match status" value="1"/>
</dbReference>
<comment type="caution">
    <text evidence="3">The sequence shown here is derived from an EMBL/GenBank/DDBJ whole genome shotgun (WGS) entry which is preliminary data.</text>
</comment>
<dbReference type="Proteomes" id="UP000449710">
    <property type="component" value="Unassembled WGS sequence"/>
</dbReference>
<organism evidence="3 4">
    <name type="scientific">Isachenkonia alkalipeptolytica</name>
    <dbReference type="NCBI Taxonomy" id="2565777"/>
    <lineage>
        <taxon>Bacteria</taxon>
        <taxon>Bacillati</taxon>
        <taxon>Bacillota</taxon>
        <taxon>Clostridia</taxon>
        <taxon>Eubacteriales</taxon>
        <taxon>Clostridiaceae</taxon>
        <taxon>Isachenkonia</taxon>
    </lineage>
</organism>
<dbReference type="Pfam" id="PF13411">
    <property type="entry name" value="MerR_1"/>
    <property type="match status" value="1"/>
</dbReference>
<keyword evidence="4" id="KW-1185">Reference proteome</keyword>
<name>A0AA43XKA3_9CLOT</name>
<dbReference type="RefSeq" id="WP_160719589.1">
    <property type="nucleotide sequence ID" value="NZ_SUMG01000004.1"/>
</dbReference>
<dbReference type="AlphaFoldDB" id="A0AA43XKA3"/>
<keyword evidence="1" id="KW-0238">DNA-binding</keyword>
<accession>A0AA43XKA3</accession>
<dbReference type="SMART" id="SM00422">
    <property type="entry name" value="HTH_MERR"/>
    <property type="match status" value="1"/>
</dbReference>
<dbReference type="PRINTS" id="PR00040">
    <property type="entry name" value="HTHMERR"/>
</dbReference>
<protein>
    <submittedName>
        <fullName evidence="3">MerR family transcriptional regulator</fullName>
    </submittedName>
</protein>
<dbReference type="SUPFAM" id="SSF46955">
    <property type="entry name" value="Putative DNA-binding domain"/>
    <property type="match status" value="1"/>
</dbReference>
<gene>
    <name evidence="3" type="ORF">ISALK_04605</name>
</gene>